<feature type="domain" description="Methyltransferase" evidence="1">
    <location>
        <begin position="58"/>
        <end position="166"/>
    </location>
</feature>
<protein>
    <recommendedName>
        <fullName evidence="1">Methyltransferase domain-containing protein</fullName>
    </recommendedName>
</protein>
<sequence>MIVEPEPPIDFYSSPYLAEHYDLICEAEQDYYRDVDTFWKLLQQQMLASRPSTEPIYVVDVGTGTGRVLNSLGDRARSSQFDLSKVDFVGTDPSQYMLDRAAQCCSLSHVGRVSWRCGSATSLLETLPSREGAVNLLIFADGGIAHLIQPGHGERFFASVADLLRPRTGRACIAVTNFEEAAKSLKYNDDSGTPQERASKQFTNVIYRNAYLGTSVTGSRTETKYHFEVIRRLPGEEDEVITAHQTVLKGKIWTEEELVSLIEGSGLFLVEIDARDPLQTFYHLARKDSSAIFRE</sequence>
<comment type="caution">
    <text evidence="2">The sequence shown here is derived from an EMBL/GenBank/DDBJ whole genome shotgun (WGS) entry which is preliminary data.</text>
</comment>
<gene>
    <name evidence="2" type="ORF">CFD26_104717</name>
</gene>
<reference evidence="2 3" key="1">
    <citation type="submission" date="2018-08" db="EMBL/GenBank/DDBJ databases">
        <title>Draft genome sequences of two Aspergillus turcosus clinical strains isolated from bronchoalveolar lavage fluid: one azole-susceptible and the other azole-resistant.</title>
        <authorList>
            <person name="Parent-Michaud M."/>
            <person name="Dufresne P.J."/>
            <person name="Fournier E."/>
            <person name="Martineau C."/>
            <person name="Moreira S."/>
            <person name="Perkins V."/>
            <person name="De Repentigny L."/>
            <person name="Dufresne S.F."/>
        </authorList>
    </citation>
    <scope>NUCLEOTIDE SEQUENCE [LARGE SCALE GENOMIC DNA]</scope>
    <source>
        <strain evidence="2">HMR AF 1038</strain>
    </source>
</reference>
<dbReference type="EMBL" id="NIDN02000077">
    <property type="protein sequence ID" value="RLL97464.1"/>
    <property type="molecule type" value="Genomic_DNA"/>
</dbReference>
<dbReference type="InterPro" id="IPR029063">
    <property type="entry name" value="SAM-dependent_MTases_sf"/>
</dbReference>
<dbReference type="Proteomes" id="UP000215289">
    <property type="component" value="Unassembled WGS sequence"/>
</dbReference>
<accession>A0A3R7IFK5</accession>
<dbReference type="OrthoDB" id="5339271at2759"/>
<keyword evidence="3" id="KW-1185">Reference proteome</keyword>
<evidence type="ECO:0000313" key="2">
    <source>
        <dbReference type="EMBL" id="RLL97464.1"/>
    </source>
</evidence>
<proteinExistence type="predicted"/>
<dbReference type="InterPro" id="IPR041698">
    <property type="entry name" value="Methyltransf_25"/>
</dbReference>
<evidence type="ECO:0000259" key="1">
    <source>
        <dbReference type="Pfam" id="PF13649"/>
    </source>
</evidence>
<dbReference type="Pfam" id="PF13649">
    <property type="entry name" value="Methyltransf_25"/>
    <property type="match status" value="1"/>
</dbReference>
<name>A0A3R7IFK5_9EURO</name>
<dbReference type="Gene3D" id="3.40.50.150">
    <property type="entry name" value="Vaccinia Virus protein VP39"/>
    <property type="match status" value="1"/>
</dbReference>
<organism evidence="2 3">
    <name type="scientific">Aspergillus turcosus</name>
    <dbReference type="NCBI Taxonomy" id="1245748"/>
    <lineage>
        <taxon>Eukaryota</taxon>
        <taxon>Fungi</taxon>
        <taxon>Dikarya</taxon>
        <taxon>Ascomycota</taxon>
        <taxon>Pezizomycotina</taxon>
        <taxon>Eurotiomycetes</taxon>
        <taxon>Eurotiomycetidae</taxon>
        <taxon>Eurotiales</taxon>
        <taxon>Aspergillaceae</taxon>
        <taxon>Aspergillus</taxon>
        <taxon>Aspergillus subgen. Fumigati</taxon>
    </lineage>
</organism>
<dbReference type="AlphaFoldDB" id="A0A3R7IFK5"/>
<evidence type="ECO:0000313" key="3">
    <source>
        <dbReference type="Proteomes" id="UP000215289"/>
    </source>
</evidence>
<dbReference type="SUPFAM" id="SSF53335">
    <property type="entry name" value="S-adenosyl-L-methionine-dependent methyltransferases"/>
    <property type="match status" value="1"/>
</dbReference>
<dbReference type="CDD" id="cd02440">
    <property type="entry name" value="AdoMet_MTases"/>
    <property type="match status" value="1"/>
</dbReference>